<dbReference type="Pfam" id="PF00535">
    <property type="entry name" value="Glycos_transf_2"/>
    <property type="match status" value="1"/>
</dbReference>
<dbReference type="Proteomes" id="UP001209713">
    <property type="component" value="Unassembled WGS sequence"/>
</dbReference>
<dbReference type="Gene3D" id="3.90.550.10">
    <property type="entry name" value="Spore Coat Polysaccharide Biosynthesis Protein SpsA, Chain A"/>
    <property type="match status" value="1"/>
</dbReference>
<evidence type="ECO:0000256" key="1">
    <source>
        <dbReference type="SAM" id="Phobius"/>
    </source>
</evidence>
<evidence type="ECO:0000313" key="3">
    <source>
        <dbReference type="EMBL" id="MCV2401635.1"/>
    </source>
</evidence>
<feature type="domain" description="Glycosyltransferase 2-like" evidence="2">
    <location>
        <begin position="9"/>
        <end position="122"/>
    </location>
</feature>
<sequence length="333" mass="38975">MFCDKPLVCICMPNFNNEATLSETLDSLLSQTYSNILIKVFDNASTDLSLEILNQYARKYSNIKVYKSEYNIGGEANFTRCIENMEGEFSAIYHSDDVYMSTIVEEQVAVLSKHENVSAVFTNSNLIDSSSKIIGRNFYPKSLKSKACVRLSLIELLKLTISNENFLICPTAMAKTSIYRKYISVWSFSNFDTASDVGVWFRLAEKADLMVINKPLIHYRLSNNSFSYKNLRRRVVRKDLFKVLDFYMIKYKDFLSDVDFKNYKYIDFKENVLLSYNALKYEKIIFHTYLDIFNFDILLRSFKGCKFFFIYVLALFFVFFVFPLKKNKGFDFD</sequence>
<dbReference type="CDD" id="cd00761">
    <property type="entry name" value="Glyco_tranf_GTA_type"/>
    <property type="match status" value="1"/>
</dbReference>
<feature type="transmembrane region" description="Helical" evidence="1">
    <location>
        <begin position="307"/>
        <end position="324"/>
    </location>
</feature>
<dbReference type="PANTHER" id="PTHR22916">
    <property type="entry name" value="GLYCOSYLTRANSFERASE"/>
    <property type="match status" value="1"/>
</dbReference>
<dbReference type="InterPro" id="IPR001173">
    <property type="entry name" value="Glyco_trans_2-like"/>
</dbReference>
<dbReference type="EMBL" id="JAOVZB010000001">
    <property type="protein sequence ID" value="MCV2401635.1"/>
    <property type="molecule type" value="Genomic_DNA"/>
</dbReference>
<proteinExistence type="predicted"/>
<evidence type="ECO:0000259" key="2">
    <source>
        <dbReference type="Pfam" id="PF00535"/>
    </source>
</evidence>
<keyword evidence="1" id="KW-0472">Membrane</keyword>
<keyword evidence="4" id="KW-1185">Reference proteome</keyword>
<accession>A0ABT2YP17</accession>
<dbReference type="PANTHER" id="PTHR22916:SF3">
    <property type="entry name" value="UDP-GLCNAC:BETAGAL BETA-1,3-N-ACETYLGLUCOSAMINYLTRANSFERASE-LIKE PROTEIN 1"/>
    <property type="match status" value="1"/>
</dbReference>
<dbReference type="SUPFAM" id="SSF53448">
    <property type="entry name" value="Nucleotide-diphospho-sugar transferases"/>
    <property type="match status" value="1"/>
</dbReference>
<dbReference type="RefSeq" id="WP_263529009.1">
    <property type="nucleotide sequence ID" value="NZ_JAOVZB010000001.1"/>
</dbReference>
<gene>
    <name evidence="3" type="ORF">OFY17_01945</name>
</gene>
<keyword evidence="1" id="KW-0812">Transmembrane</keyword>
<keyword evidence="1" id="KW-1133">Transmembrane helix</keyword>
<organism evidence="3 4">
    <name type="scientific">Marinomonas sargassi</name>
    <dbReference type="NCBI Taxonomy" id="2984494"/>
    <lineage>
        <taxon>Bacteria</taxon>
        <taxon>Pseudomonadati</taxon>
        <taxon>Pseudomonadota</taxon>
        <taxon>Gammaproteobacteria</taxon>
        <taxon>Oceanospirillales</taxon>
        <taxon>Oceanospirillaceae</taxon>
        <taxon>Marinomonas</taxon>
    </lineage>
</organism>
<comment type="caution">
    <text evidence="3">The sequence shown here is derived from an EMBL/GenBank/DDBJ whole genome shotgun (WGS) entry which is preliminary data.</text>
</comment>
<reference evidence="3 4" key="1">
    <citation type="submission" date="2022-10" db="EMBL/GenBank/DDBJ databases">
        <title>Marinomonas transparenta sp. nov. and Marinomonas sargassi sp. nov., isolated from marine alga (Sargassum natans (L.) Gaillon).</title>
        <authorList>
            <person name="Wang Y."/>
        </authorList>
    </citation>
    <scope>NUCLEOTIDE SEQUENCE [LARGE SCALE GENOMIC DNA]</scope>
    <source>
        <strain evidence="3 4">C2222</strain>
    </source>
</reference>
<name>A0ABT2YP17_9GAMM</name>
<dbReference type="InterPro" id="IPR029044">
    <property type="entry name" value="Nucleotide-diphossugar_trans"/>
</dbReference>
<evidence type="ECO:0000313" key="4">
    <source>
        <dbReference type="Proteomes" id="UP001209713"/>
    </source>
</evidence>
<protein>
    <submittedName>
        <fullName evidence="3">Glycosyltransferase family 2 protein</fullName>
    </submittedName>
</protein>